<organism evidence="1">
    <name type="scientific">Canis lupus familiaris</name>
    <name type="common">Dog</name>
    <name type="synonym">Canis familiaris</name>
    <dbReference type="NCBI Taxonomy" id="9615"/>
    <lineage>
        <taxon>Eukaryota</taxon>
        <taxon>Metazoa</taxon>
        <taxon>Chordata</taxon>
        <taxon>Craniata</taxon>
        <taxon>Vertebrata</taxon>
        <taxon>Euteleostomi</taxon>
        <taxon>Mammalia</taxon>
        <taxon>Eutheria</taxon>
        <taxon>Laurasiatheria</taxon>
        <taxon>Carnivora</taxon>
        <taxon>Caniformia</taxon>
        <taxon>Canidae</taxon>
        <taxon>Canis</taxon>
    </lineage>
</organism>
<feature type="non-terminal residue" evidence="1">
    <location>
        <position position="1"/>
    </location>
</feature>
<dbReference type="AlphaFoldDB" id="O18987"/>
<evidence type="ECO:0000313" key="1">
    <source>
        <dbReference type="EMBL" id="AAB61986.1"/>
    </source>
</evidence>
<dbReference type="EMBL" id="U63896">
    <property type="protein sequence ID" value="AAB61986.1"/>
    <property type="molecule type" value="mRNA"/>
</dbReference>
<protein>
    <submittedName>
        <fullName evidence="1">Vascular anastomotic upregulated protein</fullName>
    </submittedName>
</protein>
<proteinExistence type="evidence at transcript level"/>
<sequence>PSWNINPWTNQLLELDGYCEEFNIAFEHDGEHHYELTRRNGIKDLAYQKFKDEQKKKNCKRHGVVLINIPILDEGVRNDFDTLFSHVLHCCARSGLDMKFTPSQIQELSMRFYKSSPT</sequence>
<name>O18987_CANLF</name>
<accession>O18987</accession>
<dbReference type="Gene3D" id="3.40.960.10">
    <property type="entry name" value="VSR Endonuclease"/>
    <property type="match status" value="1"/>
</dbReference>
<reference evidence="1" key="1">
    <citation type="submission" date="1996-07" db="EMBL/GenBank/DDBJ databases">
        <authorList>
            <person name="Cordero J.A."/>
            <person name="Jr"/>
            <person name="Quist W.C."/>
            <person name="LoGerfo F.W."/>
        </authorList>
    </citation>
    <scope>NUCLEOTIDE SEQUENCE</scope>
</reference>